<evidence type="ECO:0000256" key="2">
    <source>
        <dbReference type="ARBA" id="ARBA00022741"/>
    </source>
</evidence>
<dbReference type="SMART" id="SM00382">
    <property type="entry name" value="AAA"/>
    <property type="match status" value="1"/>
</dbReference>
<keyword evidence="6" id="KW-1185">Reference proteome</keyword>
<dbReference type="CDD" id="cd00009">
    <property type="entry name" value="AAA"/>
    <property type="match status" value="1"/>
</dbReference>
<evidence type="ECO:0000313" key="6">
    <source>
        <dbReference type="Proteomes" id="UP000295293"/>
    </source>
</evidence>
<dbReference type="InterPro" id="IPR002611">
    <property type="entry name" value="IstB_ATP-bd"/>
</dbReference>
<dbReference type="OrthoDB" id="9773429at2"/>
<gene>
    <name evidence="5" type="ORF">DFR29_104131</name>
</gene>
<sequence>MSTRLEALCEQLKLMTPATEFANLADQLAAKETSLLGYLEAALKQEIDIRVGRSRHTLTKLAGFPTIKTLDGYDFEFATGAPKQRLIELAGLAFVERRENVILLGPSGTGKTHLAIALGYAAAQAGCKVRFITAADLVLLLENAKRQGRTKEFIKRSVLAPKLLIIDEVGYLPLSTDQANLFFQLIAKRYEAGSVILTSNLSFGDWEAVFGGNAALTSAMLDRLLHHAHVVQIRGESYRLKDKRKAGVIGQSMTIPSMEQ</sequence>
<dbReference type="NCBIfam" id="NF038214">
    <property type="entry name" value="IS21_help_AAA"/>
    <property type="match status" value="1"/>
</dbReference>
<dbReference type="EMBL" id="SNZH01000004">
    <property type="protein sequence ID" value="TDR45703.1"/>
    <property type="molecule type" value="Genomic_DNA"/>
</dbReference>
<comment type="caution">
    <text evidence="5">The sequence shown here is derived from an EMBL/GenBank/DDBJ whole genome shotgun (WGS) entry which is preliminary data.</text>
</comment>
<feature type="domain" description="AAA+ ATPase" evidence="4">
    <location>
        <begin position="97"/>
        <end position="234"/>
    </location>
</feature>
<keyword evidence="3" id="KW-0067">ATP-binding</keyword>
<organism evidence="5 6">
    <name type="scientific">Tahibacter aquaticus</name>
    <dbReference type="NCBI Taxonomy" id="520092"/>
    <lineage>
        <taxon>Bacteria</taxon>
        <taxon>Pseudomonadati</taxon>
        <taxon>Pseudomonadota</taxon>
        <taxon>Gammaproteobacteria</taxon>
        <taxon>Lysobacterales</taxon>
        <taxon>Rhodanobacteraceae</taxon>
        <taxon>Tahibacter</taxon>
    </lineage>
</organism>
<evidence type="ECO:0000313" key="5">
    <source>
        <dbReference type="EMBL" id="TDR45703.1"/>
    </source>
</evidence>
<evidence type="ECO:0000256" key="1">
    <source>
        <dbReference type="ARBA" id="ARBA00008059"/>
    </source>
</evidence>
<dbReference type="Gene3D" id="3.40.50.300">
    <property type="entry name" value="P-loop containing nucleotide triphosphate hydrolases"/>
    <property type="match status" value="1"/>
</dbReference>
<dbReference type="InterPro" id="IPR027417">
    <property type="entry name" value="P-loop_NTPase"/>
</dbReference>
<accession>A0A4R6Z2A0</accession>
<dbReference type="PIRSF" id="PIRSF003073">
    <property type="entry name" value="DNAC_TnpB_IstB"/>
    <property type="match status" value="1"/>
</dbReference>
<dbReference type="InterPro" id="IPR028350">
    <property type="entry name" value="DNAC/IstB-like"/>
</dbReference>
<keyword evidence="2" id="KW-0547">Nucleotide-binding</keyword>
<protein>
    <submittedName>
        <fullName evidence="5">DNA replication protein DnaC</fullName>
    </submittedName>
</protein>
<dbReference type="GO" id="GO:0006260">
    <property type="term" value="P:DNA replication"/>
    <property type="evidence" value="ECO:0007669"/>
    <property type="project" value="TreeGrafter"/>
</dbReference>
<dbReference type="Pfam" id="PF01695">
    <property type="entry name" value="IstB_IS21"/>
    <property type="match status" value="1"/>
</dbReference>
<dbReference type="GO" id="GO:0005524">
    <property type="term" value="F:ATP binding"/>
    <property type="evidence" value="ECO:0007669"/>
    <property type="project" value="UniProtKB-KW"/>
</dbReference>
<dbReference type="RefSeq" id="WP_133818070.1">
    <property type="nucleotide sequence ID" value="NZ_SNZH01000004.1"/>
</dbReference>
<dbReference type="Proteomes" id="UP000295293">
    <property type="component" value="Unassembled WGS sequence"/>
</dbReference>
<dbReference type="NCBIfam" id="NF006616">
    <property type="entry name" value="PRK09183.1"/>
    <property type="match status" value="1"/>
</dbReference>
<comment type="similarity">
    <text evidence="1">Belongs to the IS21/IS1162 putative ATP-binding protein family.</text>
</comment>
<proteinExistence type="inferred from homology"/>
<evidence type="ECO:0000256" key="3">
    <source>
        <dbReference type="ARBA" id="ARBA00022840"/>
    </source>
</evidence>
<dbReference type="FunFam" id="3.40.50.300:FF:000606">
    <property type="entry name" value="IS100 transposase orfB"/>
    <property type="match status" value="1"/>
</dbReference>
<evidence type="ECO:0000259" key="4">
    <source>
        <dbReference type="SMART" id="SM00382"/>
    </source>
</evidence>
<dbReference type="SUPFAM" id="SSF52540">
    <property type="entry name" value="P-loop containing nucleoside triphosphate hydrolases"/>
    <property type="match status" value="1"/>
</dbReference>
<dbReference type="PANTHER" id="PTHR30050:SF4">
    <property type="entry name" value="ATP-BINDING PROTEIN RV3427C IN INSERTION SEQUENCE-RELATED"/>
    <property type="match status" value="1"/>
</dbReference>
<dbReference type="AlphaFoldDB" id="A0A4R6Z2A0"/>
<dbReference type="PANTHER" id="PTHR30050">
    <property type="entry name" value="CHROMOSOMAL REPLICATION INITIATOR PROTEIN DNAA"/>
    <property type="match status" value="1"/>
</dbReference>
<dbReference type="InterPro" id="IPR047661">
    <property type="entry name" value="IstB"/>
</dbReference>
<name>A0A4R6Z2A0_9GAMM</name>
<dbReference type="InterPro" id="IPR003593">
    <property type="entry name" value="AAA+_ATPase"/>
</dbReference>
<reference evidence="5 6" key="1">
    <citation type="submission" date="2019-03" db="EMBL/GenBank/DDBJ databases">
        <title>Genomic Encyclopedia of Type Strains, Phase IV (KMG-IV): sequencing the most valuable type-strain genomes for metagenomic binning, comparative biology and taxonomic classification.</title>
        <authorList>
            <person name="Goeker M."/>
        </authorList>
    </citation>
    <scope>NUCLEOTIDE SEQUENCE [LARGE SCALE GENOMIC DNA]</scope>
    <source>
        <strain evidence="5 6">DSM 21667</strain>
    </source>
</reference>